<dbReference type="AlphaFoldDB" id="A0A5M6DLN3"/>
<proteinExistence type="predicted"/>
<organism evidence="1 2">
    <name type="scientific">Roseiconus nitratireducens</name>
    <dbReference type="NCBI Taxonomy" id="2605748"/>
    <lineage>
        <taxon>Bacteria</taxon>
        <taxon>Pseudomonadati</taxon>
        <taxon>Planctomycetota</taxon>
        <taxon>Planctomycetia</taxon>
        <taxon>Pirellulales</taxon>
        <taxon>Pirellulaceae</taxon>
        <taxon>Roseiconus</taxon>
    </lineage>
</organism>
<dbReference type="RefSeq" id="WP_150074539.1">
    <property type="nucleotide sequence ID" value="NZ_VWOX01000001.1"/>
</dbReference>
<sequence length="389" mass="42389">MIAHPLARLLICGLISLSFAWSTKLSAQSLSISKSMAQRLRESHTGLLDGQSLRDAVRMVAQSDPSPDGVINYWIDRKVNPDRAVSPGALGPTRYASLCSIAEAAGAVCFPVDNCVVIGRAEWVDQLAAKFFLNTAESDNESSATVGRAAQSRSRTPARVDVQWPDLTTPSEALARIRGVRSVERLPEELRRRLPHDLWPETHWQQIRRDVAEDLVLAQFEPAHDVSLRSAPIRCSLPVPAPEQFASSIAQADPEAQVQWLQDAIAVTAKPATQRWVWRRGLEVPADGNQGVGGAPAPAGARNAIKRLREDQRTFTLKVQNKPVGAVLKELAGTVQVPVRFSPAAEPHRGLLVSFSAVDQTLMQLLELASKQASLQLDVTPNGILFSPQ</sequence>
<accession>A0A5M6DLN3</accession>
<gene>
    <name evidence="1" type="ORF">FYK55_02665</name>
</gene>
<comment type="caution">
    <text evidence="1">The sequence shown here is derived from an EMBL/GenBank/DDBJ whole genome shotgun (WGS) entry which is preliminary data.</text>
</comment>
<dbReference type="Proteomes" id="UP000324479">
    <property type="component" value="Unassembled WGS sequence"/>
</dbReference>
<keyword evidence="2" id="KW-1185">Reference proteome</keyword>
<reference evidence="1 2" key="1">
    <citation type="submission" date="2019-08" db="EMBL/GenBank/DDBJ databases">
        <authorList>
            <person name="Dhanesh K."/>
            <person name="Kumar G."/>
            <person name="Sasikala C."/>
            <person name="Venkata Ramana C."/>
        </authorList>
    </citation>
    <scope>NUCLEOTIDE SEQUENCE [LARGE SCALE GENOMIC DNA]</scope>
    <source>
        <strain evidence="1 2">JC645</strain>
    </source>
</reference>
<protein>
    <submittedName>
        <fullName evidence="1">Uncharacterized protein</fullName>
    </submittedName>
</protein>
<name>A0A5M6DLN3_9BACT</name>
<evidence type="ECO:0000313" key="1">
    <source>
        <dbReference type="EMBL" id="KAA5547316.1"/>
    </source>
</evidence>
<dbReference type="EMBL" id="VWOX01000001">
    <property type="protein sequence ID" value="KAA5547316.1"/>
    <property type="molecule type" value="Genomic_DNA"/>
</dbReference>
<evidence type="ECO:0000313" key="2">
    <source>
        <dbReference type="Proteomes" id="UP000324479"/>
    </source>
</evidence>